<comment type="caution">
    <text evidence="1">The sequence shown here is derived from an EMBL/GenBank/DDBJ whole genome shotgun (WGS) entry which is preliminary data.</text>
</comment>
<dbReference type="EMBL" id="AFBP01000011">
    <property type="protein sequence ID" value="EGG56985.1"/>
    <property type="molecule type" value="Genomic_DNA"/>
</dbReference>
<gene>
    <name evidence="1" type="ORF">HMPREF9439_00468</name>
</gene>
<keyword evidence="2" id="KW-1185">Reference proteome</keyword>
<dbReference type="HOGENOM" id="CLU_2845825_0_0_4"/>
<accession>F3QHS1</accession>
<evidence type="ECO:0000313" key="2">
    <source>
        <dbReference type="Proteomes" id="UP000005156"/>
    </source>
</evidence>
<proteinExistence type="predicted"/>
<sequence length="65" mass="7435">MREFILSYADDEESRKAIRVLYDMIAHSLKTIAAASGQIAGFFAHGNETIRRNIRESLRECDLFS</sequence>
<reference evidence="1 2" key="1">
    <citation type="submission" date="2011-02" db="EMBL/GenBank/DDBJ databases">
        <authorList>
            <person name="Weinstock G."/>
            <person name="Sodergren E."/>
            <person name="Clifton S."/>
            <person name="Fulton L."/>
            <person name="Fulton B."/>
            <person name="Courtney L."/>
            <person name="Fronick C."/>
            <person name="Harrison M."/>
            <person name="Strong C."/>
            <person name="Farmer C."/>
            <person name="Delahaunty K."/>
            <person name="Markovic C."/>
            <person name="Hall O."/>
            <person name="Minx P."/>
            <person name="Tomlinson C."/>
            <person name="Mitreva M."/>
            <person name="Hou S."/>
            <person name="Chen J."/>
            <person name="Wollam A."/>
            <person name="Pepin K.H."/>
            <person name="Johnson M."/>
            <person name="Bhonagiri V."/>
            <person name="Zhang X."/>
            <person name="Suruliraj S."/>
            <person name="Warren W."/>
            <person name="Chinwalla A."/>
            <person name="Mardis E.R."/>
            <person name="Wilson R.K."/>
        </authorList>
    </citation>
    <scope>NUCLEOTIDE SEQUENCE [LARGE SCALE GENOMIC DNA]</scope>
    <source>
        <strain evidence="1 2">YIT 11859</strain>
    </source>
</reference>
<name>F3QHS1_9BURK</name>
<dbReference type="AlphaFoldDB" id="F3QHS1"/>
<organism evidence="1 2">
    <name type="scientific">Parasutterella excrementihominis YIT 11859</name>
    <dbReference type="NCBI Taxonomy" id="762966"/>
    <lineage>
        <taxon>Bacteria</taxon>
        <taxon>Pseudomonadati</taxon>
        <taxon>Pseudomonadota</taxon>
        <taxon>Betaproteobacteria</taxon>
        <taxon>Burkholderiales</taxon>
        <taxon>Sutterellaceae</taxon>
        <taxon>Parasutterella</taxon>
    </lineage>
</organism>
<evidence type="ECO:0000313" key="1">
    <source>
        <dbReference type="EMBL" id="EGG56985.1"/>
    </source>
</evidence>
<protein>
    <submittedName>
        <fullName evidence="1">Uncharacterized protein</fullName>
    </submittedName>
</protein>
<dbReference type="Proteomes" id="UP000005156">
    <property type="component" value="Unassembled WGS sequence"/>
</dbReference>